<accession>A0ABX1XGQ5</accession>
<dbReference type="Gene3D" id="2.60.40.2750">
    <property type="match status" value="1"/>
</dbReference>
<dbReference type="InterPro" id="IPR013783">
    <property type="entry name" value="Ig-like_fold"/>
</dbReference>
<dbReference type="Pfam" id="PF18675">
    <property type="entry name" value="HepII_C"/>
    <property type="match status" value="1"/>
</dbReference>
<keyword evidence="6" id="KW-1185">Reference proteome</keyword>
<evidence type="ECO:0000259" key="3">
    <source>
        <dbReference type="Pfam" id="PF07940"/>
    </source>
</evidence>
<dbReference type="InterPro" id="IPR040925">
    <property type="entry name" value="HepII_C"/>
</dbReference>
<dbReference type="Pfam" id="PF07940">
    <property type="entry name" value="Hepar_II_III_C"/>
    <property type="match status" value="1"/>
</dbReference>
<dbReference type="Gene3D" id="3.30.457.10">
    <property type="entry name" value="Copper amine oxidase-like, N-terminal domain"/>
    <property type="match status" value="1"/>
</dbReference>
<comment type="caution">
    <text evidence="5">The sequence shown here is derived from an EMBL/GenBank/DDBJ whole genome shotgun (WGS) entry which is preliminary data.</text>
</comment>
<dbReference type="Gene3D" id="2.70.98.70">
    <property type="match status" value="1"/>
</dbReference>
<evidence type="ECO:0000259" key="2">
    <source>
        <dbReference type="Pfam" id="PF07833"/>
    </source>
</evidence>
<evidence type="ECO:0000256" key="1">
    <source>
        <dbReference type="ARBA" id="ARBA00004196"/>
    </source>
</evidence>
<evidence type="ECO:0000313" key="5">
    <source>
        <dbReference type="EMBL" id="NOU67055.1"/>
    </source>
</evidence>
<dbReference type="EMBL" id="WHNY01000067">
    <property type="protein sequence ID" value="NOU67055.1"/>
    <property type="molecule type" value="Genomic_DNA"/>
</dbReference>
<dbReference type="SUPFAM" id="SSF55383">
    <property type="entry name" value="Copper amine oxidase, domain N"/>
    <property type="match status" value="1"/>
</dbReference>
<protein>
    <recommendedName>
        <fullName evidence="7">Heparinase II/III-like protein</fullName>
    </recommendedName>
</protein>
<dbReference type="InterPro" id="IPR012480">
    <property type="entry name" value="Hepar_II_III_C"/>
</dbReference>
<gene>
    <name evidence="5" type="ORF">GC096_23720</name>
</gene>
<dbReference type="Gene3D" id="2.60.120.260">
    <property type="entry name" value="Galactose-binding domain-like"/>
    <property type="match status" value="1"/>
</dbReference>
<evidence type="ECO:0000259" key="4">
    <source>
        <dbReference type="Pfam" id="PF18675"/>
    </source>
</evidence>
<dbReference type="RefSeq" id="WP_171633761.1">
    <property type="nucleotide sequence ID" value="NZ_WHNY01000067.1"/>
</dbReference>
<dbReference type="SUPFAM" id="SSF49785">
    <property type="entry name" value="Galactose-binding domain-like"/>
    <property type="match status" value="1"/>
</dbReference>
<reference evidence="5 6" key="1">
    <citation type="submission" date="2019-10" db="EMBL/GenBank/DDBJ databases">
        <title>Description of Paenibacillus humi sp. nov.</title>
        <authorList>
            <person name="Carlier A."/>
            <person name="Qi S."/>
        </authorList>
    </citation>
    <scope>NUCLEOTIDE SEQUENCE [LARGE SCALE GENOMIC DNA]</scope>
    <source>
        <strain evidence="5 6">LMG 31461</strain>
    </source>
</reference>
<dbReference type="InterPro" id="IPR008929">
    <property type="entry name" value="Chondroitin_lyas"/>
</dbReference>
<feature type="domain" description="Heparinase II/III-like C-terminal" evidence="3">
    <location>
        <begin position="713"/>
        <end position="795"/>
    </location>
</feature>
<dbReference type="Proteomes" id="UP000653578">
    <property type="component" value="Unassembled WGS sequence"/>
</dbReference>
<comment type="subcellular location">
    <subcellularLocation>
        <location evidence="1">Cell envelope</location>
    </subcellularLocation>
</comment>
<dbReference type="Gene3D" id="1.50.10.100">
    <property type="entry name" value="Chondroitin AC/alginate lyase"/>
    <property type="match status" value="1"/>
</dbReference>
<dbReference type="InterPro" id="IPR012854">
    <property type="entry name" value="Cu_amine_oxidase-like_N"/>
</dbReference>
<dbReference type="Pfam" id="PF07833">
    <property type="entry name" value="Cu_amine_oxidN1"/>
    <property type="match status" value="1"/>
</dbReference>
<evidence type="ECO:0000313" key="6">
    <source>
        <dbReference type="Proteomes" id="UP000653578"/>
    </source>
</evidence>
<dbReference type="InterPro" id="IPR008969">
    <property type="entry name" value="CarboxyPept-like_regulatory"/>
</dbReference>
<feature type="domain" description="Heparinase II C-terminal" evidence="4">
    <location>
        <begin position="1011"/>
        <end position="1095"/>
    </location>
</feature>
<feature type="domain" description="Copper amine oxidase-like N-terminal" evidence="2">
    <location>
        <begin position="1123"/>
        <end position="1227"/>
    </location>
</feature>
<sequence>MTSLLTGMIRKWIAMVLCLVMVGGGLFGLAPQKVQAAVSNVKVQLKDSNGNPLEGATVDYYDAGWKTFGTTDAAGMASKPLPDQSYTFNVTYEGTRMDKVQHTGTDPVVVFQTVNVKVELKDSQGNPLSGGTASYYADGWKNFGNVTGGQVSKELLPGSYTFNVTYEGTRMDKVQHTGTDPVVVFQTANVKVQLKDSQGNPLNGGIASYYADGWKTFGHVTDGQVSKELLPGSYTFNVTYEGTRMDKVQHTGTDPVVVFQTVNASVLLKNSQNNPLNGGIVSYYADGWRALGTTANGEASKQLLPGSYTFAMNYGGTTAQKIGDLAANPIVLFQVQTPGIVAPKQSNQYGPLPQPPMDRPRVLVNKETLPALKERMKLAAFDDVWASINTKAQRQVDGNFPPRTGTAYTNIDVRTVEVMKANAVRYLIHGDMAAGQKAVQIAVNMANSAQWNPNPDSTIVFNVGREVGSLIFLESVVYDWCYALMNDGQKSAIRQALGTWVRNGLEYPYPMKENDKVIIAGHANGDVHHQFKLAMGIALYDTNPEYYNDIADYLLNVTMPGFNVLLDAEMSFEGPAYGDNRLKYIMMGNQLWKAIGVEPLTEKVGLALDRQVYTRRSDGFIMTEGDDFNTDYQSPWVRFIQGNITNMIAGSIYNNPRAQNEFLKQNTYQDELYYLLFFDPNAPSQSVYDTPLSRYFPAPYGSMVARTGWDEGQDSKAVVAVMNIGERNQTNHQHFDAGAFSLYYKGNLAIDSGIYSGKNPVTGIGMEYGSEHDLQYHKQSIAHNVVQINDPNALEKGTFSPSNQLYNTQIPRTIEQWNTDRNYQRGKMISHSIGDDEMYPDYSYIKGELSLAYGETRTENYTRSMAFLNFKNDEHPAAMIVYDNINTPNASAEKRWLLHTAFEPLVEGNRYTNEVTGRGYNGKLVTNTLLPKSSDLKVEKIGGPGREFEVDGVNKPIKSNNETNIASIDAGKWRIELSNKAPANQTQFLNVMQVMDAVYGPAPQDVSYSETDDYAGARIQDRVVFFAKGFDLIDQEATITFDGVANQTYKILVTDLEDGYWTAVPEGGTAVVKYKAVKEGNSIYFEGKPGTYTLRKADASMLPLAGKVTSEPVERKIRVRIDSQGQKLEVQPTLNNNLVLVPMKGVFEALGMAVDWNATTQTATATKGSLTIELVTGSNMAKVNGQSMTMDALATGVNNQMLIPHTFFSKSMNYKVTWDSENQVVEIFTLPPVEMLQWERKALAPVTPIPITDLKEIKHRSFTATVSPENVPKLFDNIQSNASRWAGNIGSHIIFDFGETIILERFDAAIYNGHTRSSRIMLSVSEDGENWTHVYGGDTVGDTSDFIPFNFPSPKFRYFRVAVFGSTDALSNPEWISFSEMKFFVKK</sequence>
<name>A0ABX1XGQ5_9BACL</name>
<dbReference type="Gene3D" id="2.60.40.10">
    <property type="entry name" value="Immunoglobulins"/>
    <property type="match status" value="4"/>
</dbReference>
<dbReference type="InterPro" id="IPR036582">
    <property type="entry name" value="Mao_N_sf"/>
</dbReference>
<proteinExistence type="predicted"/>
<evidence type="ECO:0008006" key="7">
    <source>
        <dbReference type="Google" id="ProtNLM"/>
    </source>
</evidence>
<dbReference type="SUPFAM" id="SSF49464">
    <property type="entry name" value="Carboxypeptidase regulatory domain-like"/>
    <property type="match status" value="1"/>
</dbReference>
<dbReference type="InterPro" id="IPR008979">
    <property type="entry name" value="Galactose-bd-like_sf"/>
</dbReference>
<organism evidence="5 6">
    <name type="scientific">Paenibacillus plantarum</name>
    <dbReference type="NCBI Taxonomy" id="2654975"/>
    <lineage>
        <taxon>Bacteria</taxon>
        <taxon>Bacillati</taxon>
        <taxon>Bacillota</taxon>
        <taxon>Bacilli</taxon>
        <taxon>Bacillales</taxon>
        <taxon>Paenibacillaceae</taxon>
        <taxon>Paenibacillus</taxon>
    </lineage>
</organism>